<reference evidence="2" key="1">
    <citation type="journal article" date="2015" name="Genome Announc.">
        <title>Draft genome sequence of the cellulolytic fungus Chaetomium globosum.</title>
        <authorList>
            <person name="Cuomo C.A."/>
            <person name="Untereiner W.A."/>
            <person name="Ma L.-J."/>
            <person name="Grabherr M."/>
            <person name="Birren B.W."/>
        </authorList>
    </citation>
    <scope>NUCLEOTIDE SEQUENCE [LARGE SCALE GENOMIC DNA]</scope>
    <source>
        <strain evidence="2">ATCC 6205 / CBS 148.51 / DSM 1962 / NBRC 6347 / NRRL 1970</strain>
    </source>
</reference>
<dbReference type="InParanoid" id="Q2HH33"/>
<name>Q2HH33_CHAGB</name>
<sequence length="84" mass="9116">MHKSARQSRGAWSRRRAVGFDGLHGDILDGVMGLMVFHKSMCDDESLGTIGSIVRQNLSAGKDIRLERGQELVLPAVGRRASPG</sequence>
<evidence type="ECO:0000313" key="2">
    <source>
        <dbReference type="Proteomes" id="UP000001056"/>
    </source>
</evidence>
<dbReference type="Proteomes" id="UP000001056">
    <property type="component" value="Unassembled WGS sequence"/>
</dbReference>
<keyword evidence="2" id="KW-1185">Reference proteome</keyword>
<dbReference type="HOGENOM" id="CLU_2527247_0_0_1"/>
<organism evidence="1 2">
    <name type="scientific">Chaetomium globosum (strain ATCC 6205 / CBS 148.51 / DSM 1962 / NBRC 6347 / NRRL 1970)</name>
    <name type="common">Soil fungus</name>
    <dbReference type="NCBI Taxonomy" id="306901"/>
    <lineage>
        <taxon>Eukaryota</taxon>
        <taxon>Fungi</taxon>
        <taxon>Dikarya</taxon>
        <taxon>Ascomycota</taxon>
        <taxon>Pezizomycotina</taxon>
        <taxon>Sordariomycetes</taxon>
        <taxon>Sordariomycetidae</taxon>
        <taxon>Sordariales</taxon>
        <taxon>Chaetomiaceae</taxon>
        <taxon>Chaetomium</taxon>
    </lineage>
</organism>
<dbReference type="GeneID" id="4388028"/>
<dbReference type="VEuPathDB" id="FungiDB:CHGG_00471"/>
<dbReference type="EMBL" id="CH408029">
    <property type="protein sequence ID" value="EAQ92236.1"/>
    <property type="molecule type" value="Genomic_DNA"/>
</dbReference>
<gene>
    <name evidence="1" type="ORF">CHGG_00471</name>
</gene>
<dbReference type="RefSeq" id="XP_001219692.1">
    <property type="nucleotide sequence ID" value="XM_001219691.1"/>
</dbReference>
<protein>
    <submittedName>
        <fullName evidence="1">Uncharacterized protein</fullName>
    </submittedName>
</protein>
<evidence type="ECO:0000313" key="1">
    <source>
        <dbReference type="EMBL" id="EAQ92236.1"/>
    </source>
</evidence>
<accession>Q2HH33</accession>
<dbReference type="AlphaFoldDB" id="Q2HH33"/>
<proteinExistence type="predicted"/>